<dbReference type="PANTHER" id="PTHR46401:SF2">
    <property type="entry name" value="GLYCOSYLTRANSFERASE WBBK-RELATED"/>
    <property type="match status" value="1"/>
</dbReference>
<dbReference type="Gene3D" id="3.40.50.2000">
    <property type="entry name" value="Glycogen Phosphorylase B"/>
    <property type="match status" value="2"/>
</dbReference>
<dbReference type="RefSeq" id="WP_339111810.1">
    <property type="nucleotide sequence ID" value="NZ_LN887786.1"/>
</dbReference>
<dbReference type="PANTHER" id="PTHR46401">
    <property type="entry name" value="GLYCOSYLTRANSFERASE WBBK-RELATED"/>
    <property type="match status" value="1"/>
</dbReference>
<dbReference type="Pfam" id="PF09314">
    <property type="entry name" value="DUF1972"/>
    <property type="match status" value="1"/>
</dbReference>
<proteinExistence type="predicted"/>
<dbReference type="SUPFAM" id="SSF53756">
    <property type="entry name" value="UDP-Glycosyltransferase/glycogen phosphorylase"/>
    <property type="match status" value="1"/>
</dbReference>
<dbReference type="GO" id="GO:0016757">
    <property type="term" value="F:glycosyltransferase activity"/>
    <property type="evidence" value="ECO:0007669"/>
    <property type="project" value="TreeGrafter"/>
</dbReference>
<gene>
    <name evidence="3" type="primary">glcN</name>
    <name evidence="3" type="ORF">LRLP16767_LRLP167_01383</name>
</gene>
<name>A0A0U5FHN6_LIMRT</name>
<sequence length="405" mass="46867">MQDVFIIGAKGIGNYGGYETFLKKLIETDQENNQIKYHVACKYNGQGAMDETKLPGAKTIDDHHFTYYNADCFKINISEKLGPAQAIYYDIAAFKECIHQIKEQNIFHPIVYVLACRIGPFVGKYVKQLHRLGGQLFVNPDGHEWMRAKWSKPVRKYWKVSEAGMVKNADLLVCDSVNIEKYIQTTYAKYHPKTTFIAYGADVTESKLTVDSKKVREWYSKKAIKENDYFLVVGRFVPENNYATMISEFMKSTVKKDLVLITNVEHNKFYEELKRSTKFDKDPRIKFVGTVYDGELLKYIRENAFGYLHGHSVGGTNPSLLEALSSTKLNLLYDVGFNREVGQDSALYWSKKEFNLAHLLEVTVNMSENKIENLDKKSNNRIKNNYSWEFITKQYENTFLEEKGY</sequence>
<dbReference type="AlphaFoldDB" id="A0A0U5FHN6"/>
<keyword evidence="1 3" id="KW-0808">Transferase</keyword>
<reference evidence="3" key="1">
    <citation type="submission" date="2015-10" db="EMBL/GenBank/DDBJ databases">
        <authorList>
            <person name="Gilbert D.G."/>
        </authorList>
    </citation>
    <scope>NUCLEOTIDE SEQUENCE</scope>
    <source>
        <strain evidence="3">Lp167-67</strain>
    </source>
</reference>
<evidence type="ECO:0000256" key="1">
    <source>
        <dbReference type="ARBA" id="ARBA00022679"/>
    </source>
</evidence>
<accession>A0A0U5FHN6</accession>
<protein>
    <submittedName>
        <fullName evidence="3">Alpha-D-GlcNAc alpha-1,2-L-rhamnosyltransferase</fullName>
    </submittedName>
</protein>
<feature type="domain" description="DUF1972" evidence="2">
    <location>
        <begin position="1"/>
        <end position="202"/>
    </location>
</feature>
<evidence type="ECO:0000313" key="3">
    <source>
        <dbReference type="EMBL" id="CUR43584.1"/>
    </source>
</evidence>
<organism evidence="3">
    <name type="scientific">Limosilactobacillus reuteri</name>
    <name type="common">Lactobacillus reuteri</name>
    <dbReference type="NCBI Taxonomy" id="1598"/>
    <lineage>
        <taxon>Bacteria</taxon>
        <taxon>Bacillati</taxon>
        <taxon>Bacillota</taxon>
        <taxon>Bacilli</taxon>
        <taxon>Lactobacillales</taxon>
        <taxon>Lactobacillaceae</taxon>
        <taxon>Limosilactobacillus</taxon>
    </lineage>
</organism>
<dbReference type="EMBL" id="LN887786">
    <property type="protein sequence ID" value="CUR43584.1"/>
    <property type="molecule type" value="Genomic_DNA"/>
</dbReference>
<dbReference type="InterPro" id="IPR015393">
    <property type="entry name" value="DUF1972"/>
</dbReference>
<evidence type="ECO:0000259" key="2">
    <source>
        <dbReference type="Pfam" id="PF09314"/>
    </source>
</evidence>
<dbReference type="NCBIfam" id="NF046071">
    <property type="entry name" value="B1-4RhmsylTfaseCps2T"/>
    <property type="match status" value="1"/>
</dbReference>